<evidence type="ECO:0000313" key="3">
    <source>
        <dbReference type="Proteomes" id="UP000006591"/>
    </source>
</evidence>
<feature type="region of interest" description="Disordered" evidence="1">
    <location>
        <begin position="51"/>
        <end position="80"/>
    </location>
</feature>
<organism evidence="2">
    <name type="scientific">Oryza nivara</name>
    <name type="common">Indian wild rice</name>
    <name type="synonym">Oryza sativa f. spontanea</name>
    <dbReference type="NCBI Taxonomy" id="4536"/>
    <lineage>
        <taxon>Eukaryota</taxon>
        <taxon>Viridiplantae</taxon>
        <taxon>Streptophyta</taxon>
        <taxon>Embryophyta</taxon>
        <taxon>Tracheophyta</taxon>
        <taxon>Spermatophyta</taxon>
        <taxon>Magnoliopsida</taxon>
        <taxon>Liliopsida</taxon>
        <taxon>Poales</taxon>
        <taxon>Poaceae</taxon>
        <taxon>BOP clade</taxon>
        <taxon>Oryzoideae</taxon>
        <taxon>Oryzeae</taxon>
        <taxon>Oryzinae</taxon>
        <taxon>Oryza</taxon>
    </lineage>
</organism>
<evidence type="ECO:0000256" key="1">
    <source>
        <dbReference type="SAM" id="MobiDB-lite"/>
    </source>
</evidence>
<dbReference type="Proteomes" id="UP000006591">
    <property type="component" value="Chromosome 9"/>
</dbReference>
<dbReference type="HOGENOM" id="CLU_2593920_0_0_1"/>
<feature type="region of interest" description="Disordered" evidence="1">
    <location>
        <begin position="1"/>
        <end position="21"/>
    </location>
</feature>
<keyword evidence="3" id="KW-1185">Reference proteome</keyword>
<dbReference type="AlphaFoldDB" id="A0A0E0II03"/>
<dbReference type="Gramene" id="ONIVA09G05830.1">
    <property type="protein sequence ID" value="ONIVA09G05830.1"/>
    <property type="gene ID" value="ONIVA09G05830"/>
</dbReference>
<feature type="compositionally biased region" description="Basic and acidic residues" evidence="1">
    <location>
        <begin position="51"/>
        <end position="67"/>
    </location>
</feature>
<reference evidence="2" key="1">
    <citation type="submission" date="2015-04" db="UniProtKB">
        <authorList>
            <consortium name="EnsemblPlants"/>
        </authorList>
    </citation>
    <scope>IDENTIFICATION</scope>
    <source>
        <strain evidence="2">SL10</strain>
    </source>
</reference>
<feature type="compositionally biased region" description="Polar residues" evidence="1">
    <location>
        <begin position="1"/>
        <end position="12"/>
    </location>
</feature>
<proteinExistence type="predicted"/>
<accession>A0A0E0II03</accession>
<name>A0A0E0II03_ORYNI</name>
<evidence type="ECO:0000313" key="2">
    <source>
        <dbReference type="EnsemblPlants" id="ONIVA09G05830.1"/>
    </source>
</evidence>
<sequence length="80" mass="9043">MALTTIYSNIPPQSKREQRGHLDWRKNRQECSTRMIALCAIVDVAKAKEPREPWSMKPCVDRSREADVEVAEPQGAHGAP</sequence>
<dbReference type="OMA" id="CSTRMIA"/>
<dbReference type="EnsemblPlants" id="ONIVA09G05830.1">
    <property type="protein sequence ID" value="ONIVA09G05830.1"/>
    <property type="gene ID" value="ONIVA09G05830"/>
</dbReference>
<reference evidence="2" key="2">
    <citation type="submission" date="2018-04" db="EMBL/GenBank/DDBJ databases">
        <title>OnivRS2 (Oryza nivara Reference Sequence Version 2).</title>
        <authorList>
            <person name="Zhang J."/>
            <person name="Kudrna D."/>
            <person name="Lee S."/>
            <person name="Talag J."/>
            <person name="Rajasekar S."/>
            <person name="Welchert J."/>
            <person name="Hsing Y.-I."/>
            <person name="Wing R.A."/>
        </authorList>
    </citation>
    <scope>NUCLEOTIDE SEQUENCE [LARGE SCALE GENOMIC DNA]</scope>
    <source>
        <strain evidence="2">SL10</strain>
    </source>
</reference>
<protein>
    <submittedName>
        <fullName evidence="2">Uncharacterized protein</fullName>
    </submittedName>
</protein>